<keyword evidence="5 6" id="KW-0472">Membrane</keyword>
<dbReference type="PANTHER" id="PTHR32322">
    <property type="entry name" value="INNER MEMBRANE TRANSPORTER"/>
    <property type="match status" value="1"/>
</dbReference>
<feature type="domain" description="EamA" evidence="7">
    <location>
        <begin position="184"/>
        <end position="319"/>
    </location>
</feature>
<dbReference type="AlphaFoldDB" id="A0A2A2SHR9"/>
<feature type="transmembrane region" description="Helical" evidence="6">
    <location>
        <begin position="99"/>
        <end position="117"/>
    </location>
</feature>
<keyword evidence="4 6" id="KW-1133">Transmembrane helix</keyword>
<feature type="domain" description="EamA" evidence="7">
    <location>
        <begin position="45"/>
        <end position="170"/>
    </location>
</feature>
<evidence type="ECO:0000256" key="2">
    <source>
        <dbReference type="ARBA" id="ARBA00007362"/>
    </source>
</evidence>
<feature type="transmembrane region" description="Helical" evidence="6">
    <location>
        <begin position="67"/>
        <end position="87"/>
    </location>
</feature>
<feature type="transmembrane region" description="Helical" evidence="6">
    <location>
        <begin position="302"/>
        <end position="322"/>
    </location>
</feature>
<evidence type="ECO:0000256" key="5">
    <source>
        <dbReference type="ARBA" id="ARBA00023136"/>
    </source>
</evidence>
<gene>
    <name evidence="8" type="ORF">CKY28_05515</name>
</gene>
<evidence type="ECO:0000256" key="3">
    <source>
        <dbReference type="ARBA" id="ARBA00022692"/>
    </source>
</evidence>
<keyword evidence="9" id="KW-1185">Reference proteome</keyword>
<dbReference type="InterPro" id="IPR050638">
    <property type="entry name" value="AA-Vitamin_Transporters"/>
</dbReference>
<accession>A0A2A2SHR9</accession>
<evidence type="ECO:0000256" key="4">
    <source>
        <dbReference type="ARBA" id="ARBA00022989"/>
    </source>
</evidence>
<evidence type="ECO:0000313" key="8">
    <source>
        <dbReference type="EMBL" id="PAX08817.1"/>
    </source>
</evidence>
<reference evidence="9" key="1">
    <citation type="submission" date="2017-09" db="EMBL/GenBank/DDBJ databases">
        <authorList>
            <person name="Feng G."/>
            <person name="Zhu H."/>
        </authorList>
    </citation>
    <scope>NUCLEOTIDE SEQUENCE [LARGE SCALE GENOMIC DNA]</scope>
    <source>
        <strain evidence="9">1PNM-20</strain>
    </source>
</reference>
<feature type="transmembrane region" description="Helical" evidence="6">
    <location>
        <begin position="181"/>
        <end position="201"/>
    </location>
</feature>
<evidence type="ECO:0000259" key="7">
    <source>
        <dbReference type="Pfam" id="PF00892"/>
    </source>
</evidence>
<evidence type="ECO:0000256" key="1">
    <source>
        <dbReference type="ARBA" id="ARBA00004141"/>
    </source>
</evidence>
<sequence length="331" mass="33212">MPAGGASAGDADGRRGEAGRALMATASPAAPATRATWAVPLALGVVWFSSGANFLAFKVAVGTIPPFLMIAVRLLVAGVLLLPISLCVERGGWPSGTQWRNVAVMAVLLLVIGQGAVVWGVQYLPAGTTAVFVSSTPLWLALFERLRGHPLTRRALIGLGLGFAGLVVLSTAGGGEGSVDPVAVAAVLAGAAAWAAGSLVGHDADVPPAFTGTALQMLIAGAVLAAVAFGSGEVAGFEPEQVSRRSIHALGYLIVVGSMIGFGGFVWLTHAASPTLTGTFAYVGPVVALALSAWLLDEPLTAPKLGAAALALAGVALMATGARPKQRPCGQ</sequence>
<dbReference type="GO" id="GO:0016020">
    <property type="term" value="C:membrane"/>
    <property type="evidence" value="ECO:0007669"/>
    <property type="project" value="UniProtKB-SubCell"/>
</dbReference>
<feature type="transmembrane region" description="Helical" evidence="6">
    <location>
        <begin position="280"/>
        <end position="296"/>
    </location>
</feature>
<comment type="caution">
    <text evidence="8">The sequence shown here is derived from an EMBL/GenBank/DDBJ whole genome shotgun (WGS) entry which is preliminary data.</text>
</comment>
<evidence type="ECO:0000313" key="9">
    <source>
        <dbReference type="Proteomes" id="UP000218151"/>
    </source>
</evidence>
<evidence type="ECO:0000256" key="6">
    <source>
        <dbReference type="SAM" id="Phobius"/>
    </source>
</evidence>
<name>A0A2A2SHR9_9SPHN</name>
<protein>
    <recommendedName>
        <fullName evidence="7">EamA domain-containing protein</fullName>
    </recommendedName>
</protein>
<feature type="transmembrane region" description="Helical" evidence="6">
    <location>
        <begin position="208"/>
        <end position="229"/>
    </location>
</feature>
<dbReference type="SUPFAM" id="SSF103481">
    <property type="entry name" value="Multidrug resistance efflux transporter EmrE"/>
    <property type="match status" value="2"/>
</dbReference>
<dbReference type="Proteomes" id="UP000218151">
    <property type="component" value="Unassembled WGS sequence"/>
</dbReference>
<feature type="transmembrane region" description="Helical" evidence="6">
    <location>
        <begin position="123"/>
        <end position="143"/>
    </location>
</feature>
<proteinExistence type="inferred from homology"/>
<dbReference type="EMBL" id="NSLI01000002">
    <property type="protein sequence ID" value="PAX08817.1"/>
    <property type="molecule type" value="Genomic_DNA"/>
</dbReference>
<comment type="subcellular location">
    <subcellularLocation>
        <location evidence="1">Membrane</location>
        <topology evidence="1">Multi-pass membrane protein</topology>
    </subcellularLocation>
</comment>
<keyword evidence="3 6" id="KW-0812">Transmembrane</keyword>
<dbReference type="InterPro" id="IPR000620">
    <property type="entry name" value="EamA_dom"/>
</dbReference>
<comment type="similarity">
    <text evidence="2">Belongs to the EamA transporter family.</text>
</comment>
<dbReference type="PANTHER" id="PTHR32322:SF2">
    <property type="entry name" value="EAMA DOMAIN-CONTAINING PROTEIN"/>
    <property type="match status" value="1"/>
</dbReference>
<feature type="transmembrane region" description="Helical" evidence="6">
    <location>
        <begin position="249"/>
        <end position="268"/>
    </location>
</feature>
<feature type="transmembrane region" description="Helical" evidence="6">
    <location>
        <begin position="37"/>
        <end position="61"/>
    </location>
</feature>
<dbReference type="Pfam" id="PF00892">
    <property type="entry name" value="EamA"/>
    <property type="match status" value="2"/>
</dbReference>
<dbReference type="InterPro" id="IPR037185">
    <property type="entry name" value="EmrE-like"/>
</dbReference>
<organism evidence="8 9">
    <name type="scientific">Sphingomonas lenta</name>
    <dbReference type="NCBI Taxonomy" id="1141887"/>
    <lineage>
        <taxon>Bacteria</taxon>
        <taxon>Pseudomonadati</taxon>
        <taxon>Pseudomonadota</taxon>
        <taxon>Alphaproteobacteria</taxon>
        <taxon>Sphingomonadales</taxon>
        <taxon>Sphingomonadaceae</taxon>
        <taxon>Sphingomonas</taxon>
    </lineage>
</organism>
<feature type="transmembrane region" description="Helical" evidence="6">
    <location>
        <begin position="155"/>
        <end position="175"/>
    </location>
</feature>